<dbReference type="PROSITE" id="PS51257">
    <property type="entry name" value="PROKAR_LIPOPROTEIN"/>
    <property type="match status" value="1"/>
</dbReference>
<proteinExistence type="predicted"/>
<dbReference type="PANTHER" id="PTHR43649:SF14">
    <property type="entry name" value="BLR3389 PROTEIN"/>
    <property type="match status" value="1"/>
</dbReference>
<dbReference type="PANTHER" id="PTHR43649">
    <property type="entry name" value="ARABINOSE-BINDING PROTEIN-RELATED"/>
    <property type="match status" value="1"/>
</dbReference>
<reference evidence="2 3" key="1">
    <citation type="submission" date="2016-10" db="EMBL/GenBank/DDBJ databases">
        <authorList>
            <person name="de Groot N.N."/>
        </authorList>
    </citation>
    <scope>NUCLEOTIDE SEQUENCE [LARGE SCALE GENOMIC DNA]</scope>
    <source>
        <strain evidence="2 3">CGMCC 4.5739</strain>
    </source>
</reference>
<evidence type="ECO:0000313" key="2">
    <source>
        <dbReference type="EMBL" id="SFD75544.1"/>
    </source>
</evidence>
<dbReference type="AlphaFoldDB" id="A0A1I1UXY3"/>
<accession>A0A1I1UXY3</accession>
<dbReference type="Pfam" id="PF01547">
    <property type="entry name" value="SBP_bac_1"/>
    <property type="match status" value="1"/>
</dbReference>
<dbReference type="Proteomes" id="UP000199207">
    <property type="component" value="Unassembled WGS sequence"/>
</dbReference>
<keyword evidence="1" id="KW-0732">Signal</keyword>
<feature type="chain" id="PRO_5039442170" evidence="1">
    <location>
        <begin position="27"/>
        <end position="428"/>
    </location>
</feature>
<keyword evidence="3" id="KW-1185">Reference proteome</keyword>
<dbReference type="Gene3D" id="3.40.190.10">
    <property type="entry name" value="Periplasmic binding protein-like II"/>
    <property type="match status" value="2"/>
</dbReference>
<dbReference type="RefSeq" id="WP_093841644.1">
    <property type="nucleotide sequence ID" value="NZ_FOLM01000028.1"/>
</dbReference>
<name>A0A1I1UXY3_9ACTN</name>
<dbReference type="InterPro" id="IPR050490">
    <property type="entry name" value="Bact_solute-bd_prot1"/>
</dbReference>
<organism evidence="2 3">
    <name type="scientific">Streptomyces aidingensis</name>
    <dbReference type="NCBI Taxonomy" id="910347"/>
    <lineage>
        <taxon>Bacteria</taxon>
        <taxon>Bacillati</taxon>
        <taxon>Actinomycetota</taxon>
        <taxon>Actinomycetes</taxon>
        <taxon>Kitasatosporales</taxon>
        <taxon>Streptomycetaceae</taxon>
        <taxon>Streptomyces</taxon>
    </lineage>
</organism>
<dbReference type="InterPro" id="IPR006059">
    <property type="entry name" value="SBP"/>
</dbReference>
<dbReference type="OrthoDB" id="8317736at2"/>
<dbReference type="STRING" id="910347.SAMN05421773_1282"/>
<dbReference type="EMBL" id="FOLM01000028">
    <property type="protein sequence ID" value="SFD75544.1"/>
    <property type="molecule type" value="Genomic_DNA"/>
</dbReference>
<sequence>MSLRRRSLMGLAASAAASALVLSACGGDDGGESADGNVTVEWWHIGTAEPNKSLYADWAKEYETANPGVKIKITEMENEAFKSKMTTQLAAGDLPDIFSTWGGGVLAQQVEAGLVKDLSEPAADTINTMTEAALSAYQIDGKTYGLPIDAGMVGFWYNKALFAEAGIEAPPATWTEFLDAVQKLKDADITPIALAGKEKWPGHFYWTYLAMRMGGLQMLQDAAESNDFTAEGFVQAGEKLQELADLEPFQEGFMGADYSTPDGQAALVGSGKAAMELMGQWAPSVEKDAGGGIGEDLAFFPFPEVEGGVGSGTEVLGGGNGFAVAEDAPDEAVDFLAFISEREQQAAFAESGAGLPVLQDSVDLVQDANLKVVAETVATSTGFQLYLDQAYAPAVGGQVNDSVAELLGGTATPEQVTEAITATAQAEG</sequence>
<feature type="signal peptide" evidence="1">
    <location>
        <begin position="1"/>
        <end position="26"/>
    </location>
</feature>
<evidence type="ECO:0000313" key="3">
    <source>
        <dbReference type="Proteomes" id="UP000199207"/>
    </source>
</evidence>
<dbReference type="SUPFAM" id="SSF53850">
    <property type="entry name" value="Periplasmic binding protein-like II"/>
    <property type="match status" value="1"/>
</dbReference>
<evidence type="ECO:0000256" key="1">
    <source>
        <dbReference type="SAM" id="SignalP"/>
    </source>
</evidence>
<protein>
    <submittedName>
        <fullName evidence="2">Raffinose/stachyose/melibiose transport system substrate-binding protein</fullName>
    </submittedName>
</protein>
<gene>
    <name evidence="2" type="ORF">SAMN05421773_1282</name>
</gene>